<keyword evidence="1" id="KW-0472">Membrane</keyword>
<proteinExistence type="predicted"/>
<feature type="transmembrane region" description="Helical" evidence="1">
    <location>
        <begin position="12"/>
        <end position="35"/>
    </location>
</feature>
<name>A0A3N4IPH5_ASCIM</name>
<organism evidence="2 3">
    <name type="scientific">Ascobolus immersus RN42</name>
    <dbReference type="NCBI Taxonomy" id="1160509"/>
    <lineage>
        <taxon>Eukaryota</taxon>
        <taxon>Fungi</taxon>
        <taxon>Dikarya</taxon>
        <taxon>Ascomycota</taxon>
        <taxon>Pezizomycotina</taxon>
        <taxon>Pezizomycetes</taxon>
        <taxon>Pezizales</taxon>
        <taxon>Ascobolaceae</taxon>
        <taxon>Ascobolus</taxon>
    </lineage>
</organism>
<dbReference type="InterPro" id="IPR036430">
    <property type="entry name" value="RNase_T2-like_sf"/>
</dbReference>
<dbReference type="AlphaFoldDB" id="A0A3N4IPH5"/>
<reference evidence="2 3" key="1">
    <citation type="journal article" date="2018" name="Nat. Ecol. Evol.">
        <title>Pezizomycetes genomes reveal the molecular basis of ectomycorrhizal truffle lifestyle.</title>
        <authorList>
            <person name="Murat C."/>
            <person name="Payen T."/>
            <person name="Noel B."/>
            <person name="Kuo A."/>
            <person name="Morin E."/>
            <person name="Chen J."/>
            <person name="Kohler A."/>
            <person name="Krizsan K."/>
            <person name="Balestrini R."/>
            <person name="Da Silva C."/>
            <person name="Montanini B."/>
            <person name="Hainaut M."/>
            <person name="Levati E."/>
            <person name="Barry K.W."/>
            <person name="Belfiori B."/>
            <person name="Cichocki N."/>
            <person name="Clum A."/>
            <person name="Dockter R.B."/>
            <person name="Fauchery L."/>
            <person name="Guy J."/>
            <person name="Iotti M."/>
            <person name="Le Tacon F."/>
            <person name="Lindquist E.A."/>
            <person name="Lipzen A."/>
            <person name="Malagnac F."/>
            <person name="Mello A."/>
            <person name="Molinier V."/>
            <person name="Miyauchi S."/>
            <person name="Poulain J."/>
            <person name="Riccioni C."/>
            <person name="Rubini A."/>
            <person name="Sitrit Y."/>
            <person name="Splivallo R."/>
            <person name="Traeger S."/>
            <person name="Wang M."/>
            <person name="Zifcakova L."/>
            <person name="Wipf D."/>
            <person name="Zambonelli A."/>
            <person name="Paolocci F."/>
            <person name="Nowrousian M."/>
            <person name="Ottonello S."/>
            <person name="Baldrian P."/>
            <person name="Spatafora J.W."/>
            <person name="Henrissat B."/>
            <person name="Nagy L.G."/>
            <person name="Aury J.M."/>
            <person name="Wincker P."/>
            <person name="Grigoriev I.V."/>
            <person name="Bonfante P."/>
            <person name="Martin F.M."/>
        </authorList>
    </citation>
    <scope>NUCLEOTIDE SEQUENCE [LARGE SCALE GENOMIC DNA]</scope>
    <source>
        <strain evidence="2 3">RN42</strain>
    </source>
</reference>
<dbReference type="SUPFAM" id="SSF55895">
    <property type="entry name" value="Ribonuclease Rh-like"/>
    <property type="match status" value="1"/>
</dbReference>
<keyword evidence="1" id="KW-1133">Transmembrane helix</keyword>
<gene>
    <name evidence="2" type="ORF">BJ508DRAFT_301062</name>
</gene>
<accession>A0A3N4IPH5</accession>
<protein>
    <submittedName>
        <fullName evidence="2">Uncharacterized protein</fullName>
    </submittedName>
</protein>
<sequence>MFTSLQSWPLQFLRLLLLADVGYVGLFTGVSAMHWQHPMCTTNDFSPLLSDCMHAFNDIEHINNAQNGIQKAWPYRPAFCSRHFNHHGFWTWVIHGTCRIDVYDAAGWAPCVYHRSLREAVESIFNMCAVGDRIEGRKELPFGKEGFFREVRVTYNQWGLDEPTRRWNPTRWSNGDFT</sequence>
<evidence type="ECO:0000313" key="3">
    <source>
        <dbReference type="Proteomes" id="UP000275078"/>
    </source>
</evidence>
<evidence type="ECO:0000256" key="1">
    <source>
        <dbReference type="SAM" id="Phobius"/>
    </source>
</evidence>
<dbReference type="GO" id="GO:0033897">
    <property type="term" value="F:ribonuclease T2 activity"/>
    <property type="evidence" value="ECO:0007669"/>
    <property type="project" value="InterPro"/>
</dbReference>
<keyword evidence="1" id="KW-0812">Transmembrane</keyword>
<dbReference type="Proteomes" id="UP000275078">
    <property type="component" value="Unassembled WGS sequence"/>
</dbReference>
<dbReference type="GO" id="GO:0003723">
    <property type="term" value="F:RNA binding"/>
    <property type="evidence" value="ECO:0007669"/>
    <property type="project" value="InterPro"/>
</dbReference>
<keyword evidence="3" id="KW-1185">Reference proteome</keyword>
<evidence type="ECO:0000313" key="2">
    <source>
        <dbReference type="EMBL" id="RPA87839.1"/>
    </source>
</evidence>
<dbReference type="EMBL" id="ML119646">
    <property type="protein sequence ID" value="RPA87839.1"/>
    <property type="molecule type" value="Genomic_DNA"/>
</dbReference>